<proteinExistence type="predicted"/>
<sequence>QQHCTKDIQNSERVTCQYPLTKEYGPQNEISGRNSTNLDPCVDVKPTEWCEEAARTGSCKQTSFRAVCGG</sequence>
<gene>
    <name evidence="1" type="ORF">WMSIL1_LOCUS9623</name>
</gene>
<feature type="non-terminal residue" evidence="1">
    <location>
        <position position="70"/>
    </location>
</feature>
<keyword evidence="2" id="KW-1185">Reference proteome</keyword>
<protein>
    <submittedName>
        <fullName evidence="1">Uncharacterized protein</fullName>
    </submittedName>
</protein>
<organism evidence="1 2">
    <name type="scientific">Hymenolepis diminuta</name>
    <name type="common">Rat tapeworm</name>
    <dbReference type="NCBI Taxonomy" id="6216"/>
    <lineage>
        <taxon>Eukaryota</taxon>
        <taxon>Metazoa</taxon>
        <taxon>Spiralia</taxon>
        <taxon>Lophotrochozoa</taxon>
        <taxon>Platyhelminthes</taxon>
        <taxon>Cestoda</taxon>
        <taxon>Eucestoda</taxon>
        <taxon>Cyclophyllidea</taxon>
        <taxon>Hymenolepididae</taxon>
        <taxon>Hymenolepis</taxon>
    </lineage>
</organism>
<name>A0A564YUA1_HYMDI</name>
<reference evidence="1 2" key="1">
    <citation type="submission" date="2019-07" db="EMBL/GenBank/DDBJ databases">
        <authorList>
            <person name="Jastrzebski P J."/>
            <person name="Paukszto L."/>
            <person name="Jastrzebski P J."/>
        </authorList>
    </citation>
    <scope>NUCLEOTIDE SEQUENCE [LARGE SCALE GENOMIC DNA]</scope>
    <source>
        <strain evidence="1 2">WMS-il1</strain>
    </source>
</reference>
<accession>A0A564YUA1</accession>
<evidence type="ECO:0000313" key="1">
    <source>
        <dbReference type="EMBL" id="VUZ50815.1"/>
    </source>
</evidence>
<dbReference type="EMBL" id="CABIJS010000399">
    <property type="protein sequence ID" value="VUZ50815.1"/>
    <property type="molecule type" value="Genomic_DNA"/>
</dbReference>
<evidence type="ECO:0000313" key="2">
    <source>
        <dbReference type="Proteomes" id="UP000321570"/>
    </source>
</evidence>
<feature type="non-terminal residue" evidence="1">
    <location>
        <position position="1"/>
    </location>
</feature>
<dbReference type="AlphaFoldDB" id="A0A564YUA1"/>
<dbReference type="Proteomes" id="UP000321570">
    <property type="component" value="Unassembled WGS sequence"/>
</dbReference>